<comment type="caution">
    <text evidence="5">The sequence shown here is derived from an EMBL/GenBank/DDBJ whole genome shotgun (WGS) entry which is preliminary data.</text>
</comment>
<evidence type="ECO:0000256" key="3">
    <source>
        <dbReference type="SAM" id="SignalP"/>
    </source>
</evidence>
<dbReference type="Gene3D" id="2.40.10.120">
    <property type="match status" value="1"/>
</dbReference>
<dbReference type="InterPro" id="IPR001940">
    <property type="entry name" value="Peptidase_S1C"/>
</dbReference>
<feature type="domain" description="PDZ" evidence="4">
    <location>
        <begin position="224"/>
        <end position="315"/>
    </location>
</feature>
<dbReference type="SUPFAM" id="SSF50156">
    <property type="entry name" value="PDZ domain-like"/>
    <property type="match status" value="1"/>
</dbReference>
<evidence type="ECO:0000259" key="4">
    <source>
        <dbReference type="PROSITE" id="PS50106"/>
    </source>
</evidence>
<dbReference type="Proteomes" id="UP001215503">
    <property type="component" value="Unassembled WGS sequence"/>
</dbReference>
<dbReference type="PANTHER" id="PTHR43343:SF3">
    <property type="entry name" value="PROTEASE DO-LIKE 8, CHLOROPLASTIC"/>
    <property type="match status" value="1"/>
</dbReference>
<dbReference type="InterPro" id="IPR051201">
    <property type="entry name" value="Chloro_Bact_Ser_Proteases"/>
</dbReference>
<dbReference type="Pfam" id="PF13365">
    <property type="entry name" value="Trypsin_2"/>
    <property type="match status" value="1"/>
</dbReference>
<dbReference type="Gene3D" id="2.30.42.10">
    <property type="match status" value="1"/>
</dbReference>
<keyword evidence="2" id="KW-0378">Hydrolase</keyword>
<dbReference type="PROSITE" id="PS50106">
    <property type="entry name" value="PDZ"/>
    <property type="match status" value="1"/>
</dbReference>
<feature type="chain" id="PRO_5046508242" evidence="3">
    <location>
        <begin position="29"/>
        <end position="325"/>
    </location>
</feature>
<proteinExistence type="predicted"/>
<dbReference type="InterPro" id="IPR036034">
    <property type="entry name" value="PDZ_sf"/>
</dbReference>
<evidence type="ECO:0000313" key="6">
    <source>
        <dbReference type="Proteomes" id="UP001215503"/>
    </source>
</evidence>
<evidence type="ECO:0000256" key="2">
    <source>
        <dbReference type="ARBA" id="ARBA00022801"/>
    </source>
</evidence>
<evidence type="ECO:0000256" key="1">
    <source>
        <dbReference type="ARBA" id="ARBA00022670"/>
    </source>
</evidence>
<organism evidence="5 6">
    <name type="scientific">Aquibaculum arenosum</name>
    <dbReference type="NCBI Taxonomy" id="3032591"/>
    <lineage>
        <taxon>Bacteria</taxon>
        <taxon>Pseudomonadati</taxon>
        <taxon>Pseudomonadota</taxon>
        <taxon>Alphaproteobacteria</taxon>
        <taxon>Rhodospirillales</taxon>
        <taxon>Rhodovibrionaceae</taxon>
        <taxon>Aquibaculum</taxon>
    </lineage>
</organism>
<dbReference type="PANTHER" id="PTHR43343">
    <property type="entry name" value="PEPTIDASE S12"/>
    <property type="match status" value="1"/>
</dbReference>
<keyword evidence="1" id="KW-0645">Protease</keyword>
<gene>
    <name evidence="5" type="ORF">P2G67_12225</name>
</gene>
<protein>
    <submittedName>
        <fullName evidence="5">Trypsin-like peptidase domain-containing protein</fullName>
    </submittedName>
</protein>
<evidence type="ECO:0000313" key="5">
    <source>
        <dbReference type="EMBL" id="MDF2096744.1"/>
    </source>
</evidence>
<dbReference type="InterPro" id="IPR001478">
    <property type="entry name" value="PDZ"/>
</dbReference>
<dbReference type="SMART" id="SM00228">
    <property type="entry name" value="PDZ"/>
    <property type="match status" value="1"/>
</dbReference>
<keyword evidence="3" id="KW-0732">Signal</keyword>
<sequence>MSGLTLRRGALALALLLVPVGGHGDASAFDSEIMDSVVSVLPVWPGHPQGGTPELPPGVAPEASAVAIAPEGYLATAYHAVANAESIDVRLADGRLRPAELVGVDSDSDIALLKIDTDLPVPMLADVLEMDMDLGDPVCAVGNAFGLGLSVTCGVVSALRRTSTGFNAIEDFIQTDAAINPGMSGGALVDDEGRLAGLVSAIFASDADTNAGVNFAVSAKLLRRVSMDLQQHGEVLRGNSGLRVRDPSREEQVLAAGAVVSRVTEESPAARAGLREGDLIVEIAGRPIASAADVNTAVHLHRPQESFYITFRRGEVRETVTLTLQ</sequence>
<dbReference type="PRINTS" id="PR00834">
    <property type="entry name" value="PROTEASES2C"/>
</dbReference>
<dbReference type="RefSeq" id="WP_275823497.1">
    <property type="nucleotide sequence ID" value="NZ_JARHUD010000007.1"/>
</dbReference>
<accession>A0ABT5YRA1</accession>
<keyword evidence="6" id="KW-1185">Reference proteome</keyword>
<dbReference type="InterPro" id="IPR009003">
    <property type="entry name" value="Peptidase_S1_PA"/>
</dbReference>
<dbReference type="SUPFAM" id="SSF50494">
    <property type="entry name" value="Trypsin-like serine proteases"/>
    <property type="match status" value="1"/>
</dbReference>
<dbReference type="EMBL" id="JARHUD010000007">
    <property type="protein sequence ID" value="MDF2096744.1"/>
    <property type="molecule type" value="Genomic_DNA"/>
</dbReference>
<name>A0ABT5YRA1_9PROT</name>
<dbReference type="Pfam" id="PF13180">
    <property type="entry name" value="PDZ_2"/>
    <property type="match status" value="1"/>
</dbReference>
<feature type="signal peptide" evidence="3">
    <location>
        <begin position="1"/>
        <end position="28"/>
    </location>
</feature>
<reference evidence="5 6" key="1">
    <citation type="submission" date="2023-03" db="EMBL/GenBank/DDBJ databases">
        <title>Fodinicurvata sp. CAU 1616 isolated from sea sendiment.</title>
        <authorList>
            <person name="Kim W."/>
        </authorList>
    </citation>
    <scope>NUCLEOTIDE SEQUENCE [LARGE SCALE GENOMIC DNA]</scope>
    <source>
        <strain evidence="5 6">CAU 1616</strain>
    </source>
</reference>